<proteinExistence type="inferred from homology"/>
<dbReference type="PANTHER" id="PTHR13243">
    <property type="entry name" value="HSPC111 PROTEIN-RELATED"/>
    <property type="match status" value="1"/>
</dbReference>
<protein>
    <recommendedName>
        <fullName evidence="4">Nucleolar protein 16</fullName>
    </recommendedName>
</protein>
<evidence type="ECO:0000313" key="7">
    <source>
        <dbReference type="Proteomes" id="UP000265703"/>
    </source>
</evidence>
<comment type="function">
    <text evidence="1">Involved in the biogenesis of the 60S ribosomal subunit.</text>
</comment>
<dbReference type="Pfam" id="PF09420">
    <property type="entry name" value="Nop16"/>
    <property type="match status" value="1"/>
</dbReference>
<dbReference type="OrthoDB" id="285729at2759"/>
<sequence>MARPRKRRKIRNPSLKVSRKNANKHFKKFSIKGNSIVAANWDKKATLRQNYQRMGLMTSLNGVSGGVEKLYPNEDQDIDIEEIKKTLGPEEGIIERDEKGNVINVVIGRSREEEEEEVFDTKIDPIPAKTDIVKALEAQAMNAYKYEVHQPEGEKRFIEELIQKYGDDYDAMFRDMRLNIYQHTAAQLKKKCQKYLKNKQTTD</sequence>
<evidence type="ECO:0000256" key="4">
    <source>
        <dbReference type="ARBA" id="ARBA00015522"/>
    </source>
</evidence>
<dbReference type="AlphaFoldDB" id="A0A397TFB6"/>
<evidence type="ECO:0000313" key="6">
    <source>
        <dbReference type="EMBL" id="RIA96622.1"/>
    </source>
</evidence>
<name>A0A397TFB6_9GLOM</name>
<dbReference type="GO" id="GO:0005730">
    <property type="term" value="C:nucleolus"/>
    <property type="evidence" value="ECO:0007669"/>
    <property type="project" value="UniProtKB-SubCell"/>
</dbReference>
<evidence type="ECO:0000256" key="2">
    <source>
        <dbReference type="ARBA" id="ARBA00004604"/>
    </source>
</evidence>
<organism evidence="6 7">
    <name type="scientific">Glomus cerebriforme</name>
    <dbReference type="NCBI Taxonomy" id="658196"/>
    <lineage>
        <taxon>Eukaryota</taxon>
        <taxon>Fungi</taxon>
        <taxon>Fungi incertae sedis</taxon>
        <taxon>Mucoromycota</taxon>
        <taxon>Glomeromycotina</taxon>
        <taxon>Glomeromycetes</taxon>
        <taxon>Glomerales</taxon>
        <taxon>Glomeraceae</taxon>
        <taxon>Glomus</taxon>
    </lineage>
</organism>
<comment type="similarity">
    <text evidence="3">Belongs to the NOP16 family.</text>
</comment>
<dbReference type="EMBL" id="QKYT01000042">
    <property type="protein sequence ID" value="RIA96622.1"/>
    <property type="molecule type" value="Genomic_DNA"/>
</dbReference>
<dbReference type="Proteomes" id="UP000265703">
    <property type="component" value="Unassembled WGS sequence"/>
</dbReference>
<gene>
    <name evidence="6" type="ORF">C1645_815159</name>
</gene>
<reference evidence="6 7" key="1">
    <citation type="submission" date="2018-06" db="EMBL/GenBank/DDBJ databases">
        <title>Comparative genomics reveals the genomic features of Rhizophagus irregularis, R. cerebriforme, R. diaphanum and Gigaspora rosea, and their symbiotic lifestyle signature.</title>
        <authorList>
            <person name="Morin E."/>
            <person name="San Clemente H."/>
            <person name="Chen E.C.H."/>
            <person name="De La Providencia I."/>
            <person name="Hainaut M."/>
            <person name="Kuo A."/>
            <person name="Kohler A."/>
            <person name="Murat C."/>
            <person name="Tang N."/>
            <person name="Roy S."/>
            <person name="Loubradou J."/>
            <person name="Henrissat B."/>
            <person name="Grigoriev I.V."/>
            <person name="Corradi N."/>
            <person name="Roux C."/>
            <person name="Martin F.M."/>
        </authorList>
    </citation>
    <scope>NUCLEOTIDE SEQUENCE [LARGE SCALE GENOMIC DNA]</scope>
    <source>
        <strain evidence="6 7">DAOM 227022</strain>
    </source>
</reference>
<dbReference type="STRING" id="658196.A0A397TFB6"/>
<evidence type="ECO:0000256" key="5">
    <source>
        <dbReference type="ARBA" id="ARBA00023242"/>
    </source>
</evidence>
<comment type="subcellular location">
    <subcellularLocation>
        <location evidence="2">Nucleus</location>
        <location evidence="2">Nucleolus</location>
    </subcellularLocation>
</comment>
<comment type="caution">
    <text evidence="6">The sequence shown here is derived from an EMBL/GenBank/DDBJ whole genome shotgun (WGS) entry which is preliminary data.</text>
</comment>
<dbReference type="InterPro" id="IPR019002">
    <property type="entry name" value="Ribosome_biogenesis_Nop16"/>
</dbReference>
<keyword evidence="5" id="KW-0539">Nucleus</keyword>
<keyword evidence="7" id="KW-1185">Reference proteome</keyword>
<dbReference type="GO" id="GO:0042273">
    <property type="term" value="P:ribosomal large subunit biogenesis"/>
    <property type="evidence" value="ECO:0007669"/>
    <property type="project" value="TreeGrafter"/>
</dbReference>
<evidence type="ECO:0000256" key="1">
    <source>
        <dbReference type="ARBA" id="ARBA00002889"/>
    </source>
</evidence>
<evidence type="ECO:0000256" key="3">
    <source>
        <dbReference type="ARBA" id="ARBA00008479"/>
    </source>
</evidence>
<dbReference type="PANTHER" id="PTHR13243:SF1">
    <property type="entry name" value="NUCLEOLAR PROTEIN 16"/>
    <property type="match status" value="1"/>
</dbReference>
<accession>A0A397TFB6</accession>